<organism evidence="3 4">
    <name type="scientific">Longibaculum muris</name>
    <dbReference type="NCBI Taxonomy" id="1796628"/>
    <lineage>
        <taxon>Bacteria</taxon>
        <taxon>Bacillati</taxon>
        <taxon>Bacillota</taxon>
        <taxon>Erysipelotrichia</taxon>
        <taxon>Erysipelotrichales</taxon>
        <taxon>Coprobacillaceae</taxon>
        <taxon>Longibaculum</taxon>
    </lineage>
</organism>
<dbReference type="GeneID" id="98916117"/>
<dbReference type="InterPro" id="IPR000326">
    <property type="entry name" value="PAP2/HPO"/>
</dbReference>
<feature type="transmembrane region" description="Helical" evidence="1">
    <location>
        <begin position="104"/>
        <end position="128"/>
    </location>
</feature>
<dbReference type="Pfam" id="PF01569">
    <property type="entry name" value="PAP2"/>
    <property type="match status" value="1"/>
</dbReference>
<feature type="domain" description="Phosphatidic acid phosphatase type 2/haloperoxidase" evidence="2">
    <location>
        <begin position="51"/>
        <end position="157"/>
    </location>
</feature>
<name>A0A4R3YQG7_9FIRM</name>
<dbReference type="CDD" id="cd01610">
    <property type="entry name" value="PAP2_like"/>
    <property type="match status" value="1"/>
</dbReference>
<evidence type="ECO:0000259" key="2">
    <source>
        <dbReference type="SMART" id="SM00014"/>
    </source>
</evidence>
<accession>A0A4R3YQG7</accession>
<dbReference type="SUPFAM" id="SSF48317">
    <property type="entry name" value="Acid phosphatase/Vanadium-dependent haloperoxidase"/>
    <property type="match status" value="1"/>
</dbReference>
<dbReference type="SMART" id="SM00014">
    <property type="entry name" value="acidPPc"/>
    <property type="match status" value="1"/>
</dbReference>
<evidence type="ECO:0000313" key="3">
    <source>
        <dbReference type="EMBL" id="TCV95037.1"/>
    </source>
</evidence>
<dbReference type="PANTHER" id="PTHR14969:SF13">
    <property type="entry name" value="AT30094P"/>
    <property type="match status" value="1"/>
</dbReference>
<feature type="transmembrane region" description="Helical" evidence="1">
    <location>
        <begin position="134"/>
        <end position="156"/>
    </location>
</feature>
<sequence>MEQFYQTTLDYIRKHPQLKKSVIFMTQYFPYITFCLYPCVLVYLYLNKSPYLSAAIYKPLGAFLFVTIFRKLINRPRPYDCMNIEPLVGHKHGESFPSRHTLSAFIIALICFYANIYVGIFALIVAMILSGCRILAGVHFISDVLAGIVIAIVFFII</sequence>
<dbReference type="Gene3D" id="1.20.144.10">
    <property type="entry name" value="Phosphatidic acid phosphatase type 2/haloperoxidase"/>
    <property type="match status" value="1"/>
</dbReference>
<comment type="caution">
    <text evidence="3">The sequence shown here is derived from an EMBL/GenBank/DDBJ whole genome shotgun (WGS) entry which is preliminary data.</text>
</comment>
<feature type="transmembrane region" description="Helical" evidence="1">
    <location>
        <begin position="21"/>
        <end position="45"/>
    </location>
</feature>
<dbReference type="AlphaFoldDB" id="A0A4R3YQG7"/>
<gene>
    <name evidence="3" type="ORF">EDD60_11924</name>
</gene>
<keyword evidence="4" id="KW-1185">Reference proteome</keyword>
<feature type="transmembrane region" description="Helical" evidence="1">
    <location>
        <begin position="51"/>
        <end position="69"/>
    </location>
</feature>
<dbReference type="PANTHER" id="PTHR14969">
    <property type="entry name" value="SPHINGOSINE-1-PHOSPHATE PHOSPHOHYDROLASE"/>
    <property type="match status" value="1"/>
</dbReference>
<dbReference type="InterPro" id="IPR036938">
    <property type="entry name" value="PAP2/HPO_sf"/>
</dbReference>
<evidence type="ECO:0000313" key="4">
    <source>
        <dbReference type="Proteomes" id="UP000295515"/>
    </source>
</evidence>
<dbReference type="Proteomes" id="UP000295515">
    <property type="component" value="Unassembled WGS sequence"/>
</dbReference>
<keyword evidence="1" id="KW-1133">Transmembrane helix</keyword>
<keyword evidence="1" id="KW-0812">Transmembrane</keyword>
<dbReference type="EMBL" id="SMCQ01000019">
    <property type="protein sequence ID" value="TCV95037.1"/>
    <property type="molecule type" value="Genomic_DNA"/>
</dbReference>
<proteinExistence type="predicted"/>
<keyword evidence="1" id="KW-0472">Membrane</keyword>
<protein>
    <submittedName>
        <fullName evidence="3">PAP2 superfamily protein</fullName>
    </submittedName>
</protein>
<dbReference type="RefSeq" id="WP_066445056.1">
    <property type="nucleotide sequence ID" value="NZ_JADMQS010000003.1"/>
</dbReference>
<reference evidence="3 4" key="1">
    <citation type="submission" date="2019-03" db="EMBL/GenBank/DDBJ databases">
        <title>Genomic Encyclopedia of Type Strains, Phase IV (KMG-IV): sequencing the most valuable type-strain genomes for metagenomic binning, comparative biology and taxonomic classification.</title>
        <authorList>
            <person name="Goeker M."/>
        </authorList>
    </citation>
    <scope>NUCLEOTIDE SEQUENCE [LARGE SCALE GENOMIC DNA]</scope>
    <source>
        <strain evidence="3 4">DSM 29487</strain>
    </source>
</reference>
<evidence type="ECO:0000256" key="1">
    <source>
        <dbReference type="SAM" id="Phobius"/>
    </source>
</evidence>